<reference evidence="1 2" key="1">
    <citation type="submission" date="2014-04" db="EMBL/GenBank/DDBJ databases">
        <authorList>
            <consortium name="DOE Joint Genome Institute"/>
            <person name="Kuo A."/>
            <person name="Girlanda M."/>
            <person name="Perotto S."/>
            <person name="Kohler A."/>
            <person name="Nagy L.G."/>
            <person name="Floudas D."/>
            <person name="Copeland A."/>
            <person name="Barry K.W."/>
            <person name="Cichocki N."/>
            <person name="Veneault-Fourrey C."/>
            <person name="LaButti K."/>
            <person name="Lindquist E.A."/>
            <person name="Lipzen A."/>
            <person name="Lundell T."/>
            <person name="Morin E."/>
            <person name="Murat C."/>
            <person name="Sun H."/>
            <person name="Tunlid A."/>
            <person name="Henrissat B."/>
            <person name="Grigoriev I.V."/>
            <person name="Hibbett D.S."/>
            <person name="Martin F."/>
            <person name="Nordberg H.P."/>
            <person name="Cantor M.N."/>
            <person name="Hua S.X."/>
        </authorList>
    </citation>
    <scope>NUCLEOTIDE SEQUENCE [LARGE SCALE GENOMIC DNA]</scope>
    <source>
        <strain evidence="1 2">MUT 4182</strain>
    </source>
</reference>
<organism evidence="1 2">
    <name type="scientific">Tulasnella calospora MUT 4182</name>
    <dbReference type="NCBI Taxonomy" id="1051891"/>
    <lineage>
        <taxon>Eukaryota</taxon>
        <taxon>Fungi</taxon>
        <taxon>Dikarya</taxon>
        <taxon>Basidiomycota</taxon>
        <taxon>Agaricomycotina</taxon>
        <taxon>Agaricomycetes</taxon>
        <taxon>Cantharellales</taxon>
        <taxon>Tulasnellaceae</taxon>
        <taxon>Tulasnella</taxon>
    </lineage>
</organism>
<accession>A0A0C3QCE2</accession>
<dbReference type="EMBL" id="KN822995">
    <property type="protein sequence ID" value="KIO28350.1"/>
    <property type="molecule type" value="Genomic_DNA"/>
</dbReference>
<sequence>MGSDPQFGDVRNEARALVFGTWISNNAMRRLVRRESTVEKPLCVGVPCVETKRWTGSLPCVGRKAVDVCSSVAVVDGDA</sequence>
<evidence type="ECO:0000313" key="2">
    <source>
        <dbReference type="Proteomes" id="UP000054248"/>
    </source>
</evidence>
<keyword evidence="2" id="KW-1185">Reference proteome</keyword>
<dbReference type="AlphaFoldDB" id="A0A0C3QCE2"/>
<name>A0A0C3QCE2_9AGAM</name>
<proteinExistence type="predicted"/>
<reference evidence="2" key="2">
    <citation type="submission" date="2015-01" db="EMBL/GenBank/DDBJ databases">
        <title>Evolutionary Origins and Diversification of the Mycorrhizal Mutualists.</title>
        <authorList>
            <consortium name="DOE Joint Genome Institute"/>
            <consortium name="Mycorrhizal Genomics Consortium"/>
            <person name="Kohler A."/>
            <person name="Kuo A."/>
            <person name="Nagy L.G."/>
            <person name="Floudas D."/>
            <person name="Copeland A."/>
            <person name="Barry K.W."/>
            <person name="Cichocki N."/>
            <person name="Veneault-Fourrey C."/>
            <person name="LaButti K."/>
            <person name="Lindquist E.A."/>
            <person name="Lipzen A."/>
            <person name="Lundell T."/>
            <person name="Morin E."/>
            <person name="Murat C."/>
            <person name="Riley R."/>
            <person name="Ohm R."/>
            <person name="Sun H."/>
            <person name="Tunlid A."/>
            <person name="Henrissat B."/>
            <person name="Grigoriev I.V."/>
            <person name="Hibbett D.S."/>
            <person name="Martin F."/>
        </authorList>
    </citation>
    <scope>NUCLEOTIDE SEQUENCE [LARGE SCALE GENOMIC DNA]</scope>
    <source>
        <strain evidence="2">MUT 4182</strain>
    </source>
</reference>
<gene>
    <name evidence="1" type="ORF">M407DRAFT_181743</name>
</gene>
<protein>
    <submittedName>
        <fullName evidence="1">Uncharacterized protein</fullName>
    </submittedName>
</protein>
<evidence type="ECO:0000313" key="1">
    <source>
        <dbReference type="EMBL" id="KIO28350.1"/>
    </source>
</evidence>
<dbReference type="Proteomes" id="UP000054248">
    <property type="component" value="Unassembled WGS sequence"/>
</dbReference>
<dbReference type="HOGENOM" id="CLU_2607795_0_0_1"/>